<dbReference type="EMBL" id="UZAI01020659">
    <property type="protein sequence ID" value="VDP52703.1"/>
    <property type="molecule type" value="Genomic_DNA"/>
</dbReference>
<protein>
    <submittedName>
        <fullName evidence="2">Uncharacterized protein</fullName>
    </submittedName>
</protein>
<dbReference type="Proteomes" id="UP000277204">
    <property type="component" value="Unassembled WGS sequence"/>
</dbReference>
<evidence type="ECO:0000313" key="3">
    <source>
        <dbReference type="Proteomes" id="UP000277204"/>
    </source>
</evidence>
<proteinExistence type="predicted"/>
<feature type="region of interest" description="Disordered" evidence="1">
    <location>
        <begin position="49"/>
        <end position="96"/>
    </location>
</feature>
<keyword evidence="3" id="KW-1185">Reference proteome</keyword>
<gene>
    <name evidence="2" type="ORF">SMRZ_LOCUS24756</name>
</gene>
<dbReference type="AlphaFoldDB" id="A0A183N8Y1"/>
<reference evidence="2 3" key="1">
    <citation type="submission" date="2018-11" db="EMBL/GenBank/DDBJ databases">
        <authorList>
            <consortium name="Pathogen Informatics"/>
        </authorList>
    </citation>
    <scope>NUCLEOTIDE SEQUENCE [LARGE SCALE GENOMIC DNA]</scope>
    <source>
        <strain evidence="2 3">Zambia</strain>
    </source>
</reference>
<name>A0A183N8Y1_9TREM</name>
<organism evidence="2 3">
    <name type="scientific">Schistosoma margrebowiei</name>
    <dbReference type="NCBI Taxonomy" id="48269"/>
    <lineage>
        <taxon>Eukaryota</taxon>
        <taxon>Metazoa</taxon>
        <taxon>Spiralia</taxon>
        <taxon>Lophotrochozoa</taxon>
        <taxon>Platyhelminthes</taxon>
        <taxon>Trematoda</taxon>
        <taxon>Digenea</taxon>
        <taxon>Strigeidida</taxon>
        <taxon>Schistosomatoidea</taxon>
        <taxon>Schistosomatidae</taxon>
        <taxon>Schistosoma</taxon>
    </lineage>
</organism>
<feature type="compositionally biased region" description="Basic and acidic residues" evidence="1">
    <location>
        <begin position="64"/>
        <end position="96"/>
    </location>
</feature>
<evidence type="ECO:0000256" key="1">
    <source>
        <dbReference type="SAM" id="MobiDB-lite"/>
    </source>
</evidence>
<accession>A0A183N8Y1</accession>
<evidence type="ECO:0000313" key="2">
    <source>
        <dbReference type="EMBL" id="VDP52703.1"/>
    </source>
</evidence>
<sequence>MQTSTCKRKHGIQRTAWYQLDLGFADHLNVLSHAHEQMQVKTTGVAEASVYIGRPQHTQGKNQDPQKQHEEHQPNHTRSKSSERCEIFHVRDQYHR</sequence>